<keyword evidence="1 7" id="KW-0812">Transmembrane</keyword>
<dbReference type="PRINTS" id="PR00625">
    <property type="entry name" value="JDOMAIN"/>
</dbReference>
<feature type="transmembrane region" description="Helical" evidence="7">
    <location>
        <begin position="170"/>
        <end position="191"/>
    </location>
</feature>
<feature type="chain" id="PRO_5043642479" description="J domain-containing protein" evidence="8">
    <location>
        <begin position="23"/>
        <end position="425"/>
    </location>
</feature>
<evidence type="ECO:0000256" key="6">
    <source>
        <dbReference type="SAM" id="MobiDB-lite"/>
    </source>
</evidence>
<evidence type="ECO:0000259" key="9">
    <source>
        <dbReference type="PROSITE" id="PS50076"/>
    </source>
</evidence>
<evidence type="ECO:0000256" key="8">
    <source>
        <dbReference type="SAM" id="SignalP"/>
    </source>
</evidence>
<evidence type="ECO:0000256" key="1">
    <source>
        <dbReference type="ARBA" id="ARBA00022692"/>
    </source>
</evidence>
<sequence>MRPRILHLLVLCTLLCLAFAWSKEDYEIFKLKDEVDASEGPDVDFYDFLGVKPSSTVEEISKAFRKRSRALHPDKVKHSFVASRSTSKPASKPGSKKKPGVHVSKGPSDRELQKFLKQATERYGRLGVVANILKTPDTRERYDFFLQHGFPTWRGTGYYYSRYRPGIGTVLTGLFLVVGGAAHYFALITSYKRQREFMERYIKHARKTAWGDESGIRGLANIGQPIAVPSTPNDSEADADPMANLNRRQKREMERQNKKDKSNKSKPAKVAPVQVSSSSGEKRRVTAENGKILVVDSQGNVFLEEQDEDGETQEYLLDLDEIPKPTIRDTAVIRLPIWLFRKAFDPFLKNTKPVPTEEPTESEESEPVRGTPELVVPGKSTPPVVSDLSASQISDSGFEIVDSTGIEQEVNNAPTVKKRGKKGKK</sequence>
<evidence type="ECO:0000256" key="7">
    <source>
        <dbReference type="SAM" id="Phobius"/>
    </source>
</evidence>
<dbReference type="GeneID" id="89977420"/>
<dbReference type="PANTHER" id="PTHR44653:SF2">
    <property type="entry name" value="DNAJ HOMOLOG SUBFAMILY C MEMBER 1"/>
    <property type="match status" value="1"/>
</dbReference>
<gene>
    <name evidence="10" type="ORF">LTR84_009261</name>
</gene>
<dbReference type="InterPro" id="IPR036869">
    <property type="entry name" value="J_dom_sf"/>
</dbReference>
<feature type="compositionally biased region" description="Basic and acidic residues" evidence="6">
    <location>
        <begin position="251"/>
        <end position="263"/>
    </location>
</feature>
<feature type="compositionally biased region" description="Basic residues" evidence="6">
    <location>
        <begin position="416"/>
        <end position="425"/>
    </location>
</feature>
<comment type="subcellular location">
    <subcellularLocation>
        <location evidence="5">Endomembrane system</location>
        <topology evidence="5">Single-pass membrane protein</topology>
    </subcellularLocation>
</comment>
<dbReference type="EMBL" id="JAVRRD010000037">
    <property type="protein sequence ID" value="KAK5045397.1"/>
    <property type="molecule type" value="Genomic_DNA"/>
</dbReference>
<feature type="signal peptide" evidence="8">
    <location>
        <begin position="1"/>
        <end position="22"/>
    </location>
</feature>
<dbReference type="SMART" id="SM00271">
    <property type="entry name" value="DnaJ"/>
    <property type="match status" value="1"/>
</dbReference>
<dbReference type="PANTHER" id="PTHR44653">
    <property type="entry name" value="DNAJ HOMOLOG SUBFAMILY C MEMBER 1"/>
    <property type="match status" value="1"/>
</dbReference>
<feature type="region of interest" description="Disordered" evidence="6">
    <location>
        <begin position="77"/>
        <end position="109"/>
    </location>
</feature>
<dbReference type="SUPFAM" id="SSF46565">
    <property type="entry name" value="Chaperone J-domain"/>
    <property type="match status" value="1"/>
</dbReference>
<protein>
    <recommendedName>
        <fullName evidence="9">J domain-containing protein</fullName>
    </recommendedName>
</protein>
<evidence type="ECO:0000256" key="2">
    <source>
        <dbReference type="ARBA" id="ARBA00022729"/>
    </source>
</evidence>
<dbReference type="Gene3D" id="1.10.287.110">
    <property type="entry name" value="DnaJ domain"/>
    <property type="match status" value="1"/>
</dbReference>
<evidence type="ECO:0000313" key="11">
    <source>
        <dbReference type="Proteomes" id="UP001358417"/>
    </source>
</evidence>
<evidence type="ECO:0000256" key="5">
    <source>
        <dbReference type="ARBA" id="ARBA00037847"/>
    </source>
</evidence>
<keyword evidence="2 8" id="KW-0732">Signal</keyword>
<dbReference type="AlphaFoldDB" id="A0AAV9MXE7"/>
<keyword evidence="3 7" id="KW-1133">Transmembrane helix</keyword>
<feature type="compositionally biased region" description="Polar residues" evidence="6">
    <location>
        <begin position="405"/>
        <end position="414"/>
    </location>
</feature>
<dbReference type="RefSeq" id="XP_064701026.1">
    <property type="nucleotide sequence ID" value="XM_064852801.1"/>
</dbReference>
<feature type="domain" description="J" evidence="9">
    <location>
        <begin position="44"/>
        <end position="146"/>
    </location>
</feature>
<dbReference type="CDD" id="cd06257">
    <property type="entry name" value="DnaJ"/>
    <property type="match status" value="1"/>
</dbReference>
<dbReference type="Pfam" id="PF00226">
    <property type="entry name" value="DnaJ"/>
    <property type="match status" value="1"/>
</dbReference>
<keyword evidence="11" id="KW-1185">Reference proteome</keyword>
<dbReference type="InterPro" id="IPR001623">
    <property type="entry name" value="DnaJ_domain"/>
</dbReference>
<feature type="region of interest" description="Disordered" evidence="6">
    <location>
        <begin position="349"/>
        <end position="425"/>
    </location>
</feature>
<proteinExistence type="predicted"/>
<dbReference type="PROSITE" id="PS50076">
    <property type="entry name" value="DNAJ_2"/>
    <property type="match status" value="1"/>
</dbReference>
<dbReference type="Proteomes" id="UP001358417">
    <property type="component" value="Unassembled WGS sequence"/>
</dbReference>
<evidence type="ECO:0000313" key="10">
    <source>
        <dbReference type="EMBL" id="KAK5045397.1"/>
    </source>
</evidence>
<evidence type="ECO:0000256" key="4">
    <source>
        <dbReference type="ARBA" id="ARBA00023136"/>
    </source>
</evidence>
<accession>A0AAV9MXE7</accession>
<keyword evidence="4 7" id="KW-0472">Membrane</keyword>
<reference evidence="10 11" key="1">
    <citation type="submission" date="2023-08" db="EMBL/GenBank/DDBJ databases">
        <title>Black Yeasts Isolated from many extreme environments.</title>
        <authorList>
            <person name="Coleine C."/>
            <person name="Stajich J.E."/>
            <person name="Selbmann L."/>
        </authorList>
    </citation>
    <scope>NUCLEOTIDE SEQUENCE [LARGE SCALE GENOMIC DNA]</scope>
    <source>
        <strain evidence="10 11">CCFEE 5792</strain>
    </source>
</reference>
<evidence type="ECO:0000256" key="3">
    <source>
        <dbReference type="ARBA" id="ARBA00022989"/>
    </source>
</evidence>
<dbReference type="InterPro" id="IPR052606">
    <property type="entry name" value="DnaJ_domain_protein"/>
</dbReference>
<feature type="region of interest" description="Disordered" evidence="6">
    <location>
        <begin position="249"/>
        <end position="285"/>
    </location>
</feature>
<dbReference type="GO" id="GO:0012505">
    <property type="term" value="C:endomembrane system"/>
    <property type="evidence" value="ECO:0007669"/>
    <property type="project" value="UniProtKB-SubCell"/>
</dbReference>
<comment type="caution">
    <text evidence="10">The sequence shown here is derived from an EMBL/GenBank/DDBJ whole genome shotgun (WGS) entry which is preliminary data.</text>
</comment>
<name>A0AAV9MXE7_9EURO</name>
<organism evidence="10 11">
    <name type="scientific">Exophiala bonariae</name>
    <dbReference type="NCBI Taxonomy" id="1690606"/>
    <lineage>
        <taxon>Eukaryota</taxon>
        <taxon>Fungi</taxon>
        <taxon>Dikarya</taxon>
        <taxon>Ascomycota</taxon>
        <taxon>Pezizomycotina</taxon>
        <taxon>Eurotiomycetes</taxon>
        <taxon>Chaetothyriomycetidae</taxon>
        <taxon>Chaetothyriales</taxon>
        <taxon>Herpotrichiellaceae</taxon>
        <taxon>Exophiala</taxon>
    </lineage>
</organism>